<name>A0ABM9ACD4_9GAMM</name>
<keyword evidence="4" id="KW-1185">Reference proteome</keyword>
<comment type="caution">
    <text evidence="3">The sequence shown here is derived from an EMBL/GenBank/DDBJ whole genome shotgun (WGS) entry which is preliminary data.</text>
</comment>
<reference evidence="3" key="1">
    <citation type="submission" date="2021-12" db="EMBL/GenBank/DDBJ databases">
        <authorList>
            <person name="Rodrigo-Torres L."/>
            <person name="Arahal R. D."/>
            <person name="Lucena T."/>
        </authorList>
    </citation>
    <scope>NUCLEOTIDE SEQUENCE</scope>
    <source>
        <strain evidence="3">CECT 8267</strain>
    </source>
</reference>
<organism evidence="3 4">
    <name type="scientific">Sinobacterium norvegicum</name>
    <dbReference type="NCBI Taxonomy" id="1641715"/>
    <lineage>
        <taxon>Bacteria</taxon>
        <taxon>Pseudomonadati</taxon>
        <taxon>Pseudomonadota</taxon>
        <taxon>Gammaproteobacteria</taxon>
        <taxon>Cellvibrionales</taxon>
        <taxon>Spongiibacteraceae</taxon>
        <taxon>Sinobacterium</taxon>
    </lineage>
</organism>
<dbReference type="InterPro" id="IPR050955">
    <property type="entry name" value="Plant_Biomass_Hydrol_Est"/>
</dbReference>
<evidence type="ECO:0008006" key="5">
    <source>
        <dbReference type="Google" id="ProtNLM"/>
    </source>
</evidence>
<dbReference type="RefSeq" id="WP_237443532.1">
    <property type="nucleotide sequence ID" value="NZ_CAKLPX010000001.1"/>
</dbReference>
<dbReference type="InterPro" id="IPR029058">
    <property type="entry name" value="AB_hydrolase_fold"/>
</dbReference>
<proteinExistence type="predicted"/>
<dbReference type="PANTHER" id="PTHR43037:SF1">
    <property type="entry name" value="BLL1128 PROTEIN"/>
    <property type="match status" value="1"/>
</dbReference>
<evidence type="ECO:0000256" key="2">
    <source>
        <dbReference type="ARBA" id="ARBA00022801"/>
    </source>
</evidence>
<keyword evidence="1" id="KW-0732">Signal</keyword>
<evidence type="ECO:0000313" key="4">
    <source>
        <dbReference type="Proteomes" id="UP000838100"/>
    </source>
</evidence>
<dbReference type="Gene3D" id="3.40.50.1820">
    <property type="entry name" value="alpha/beta hydrolase"/>
    <property type="match status" value="1"/>
</dbReference>
<accession>A0ABM9ACD4</accession>
<gene>
    <name evidence="3" type="ORF">SIN8267_00964</name>
</gene>
<dbReference type="Proteomes" id="UP000838100">
    <property type="component" value="Unassembled WGS sequence"/>
</dbReference>
<evidence type="ECO:0000313" key="3">
    <source>
        <dbReference type="EMBL" id="CAH0990864.1"/>
    </source>
</evidence>
<dbReference type="InterPro" id="IPR010126">
    <property type="entry name" value="Esterase_phb"/>
</dbReference>
<dbReference type="EMBL" id="CAKLPX010000001">
    <property type="protein sequence ID" value="CAH0990864.1"/>
    <property type="molecule type" value="Genomic_DNA"/>
</dbReference>
<dbReference type="PANTHER" id="PTHR43037">
    <property type="entry name" value="UNNAMED PRODUCT-RELATED"/>
    <property type="match status" value="1"/>
</dbReference>
<dbReference type="Pfam" id="PF10503">
    <property type="entry name" value="Esterase_PHB"/>
    <property type="match status" value="1"/>
</dbReference>
<dbReference type="SUPFAM" id="SSF53474">
    <property type="entry name" value="alpha/beta-Hydrolases"/>
    <property type="match status" value="1"/>
</dbReference>
<protein>
    <recommendedName>
        <fullName evidence="5">Polyhydroxybutyrate depolymerase</fullName>
    </recommendedName>
</protein>
<keyword evidence="2" id="KW-0378">Hydrolase</keyword>
<sequence length="323" mass="35793">MLKKFAALLTLIVSSVFIGYYVFLHVSLAPIPTLSGQFISATLKIDGNNRSFHYYLPADIDVDRPLIFALHGSKGDGEKMRQLTAYQFDHIADRDHIIAVYPDGYKHHWHDCRASASYAANVEDIDDIAFFNAMINYFSENHQIDRSRVFATGFSNGGHMVYRLALEMPEAFAALAPIAANLPIDDNLDCQQSSTPVSIAILNGTEDPINPYEGGLVVVAGDKSRGVVTSSTDSANYFRQLSGADKAALHRQIPERDGDSATRITLTHWQNDNNIQVRLYRLTGSGHVIPSTLIRYGRFYGGDAGDMDAPIELWQFFQSASKP</sequence>
<evidence type="ECO:0000256" key="1">
    <source>
        <dbReference type="ARBA" id="ARBA00022729"/>
    </source>
</evidence>